<feature type="non-terminal residue" evidence="1">
    <location>
        <position position="1"/>
    </location>
</feature>
<reference evidence="1" key="2">
    <citation type="journal article" date="2014" name="ISME J.">
        <title>Microbial stratification in low pH oxic and suboxic macroscopic growths along an acid mine drainage.</title>
        <authorList>
            <person name="Mendez-Garcia C."/>
            <person name="Mesa V."/>
            <person name="Sprenger R.R."/>
            <person name="Richter M."/>
            <person name="Diez M.S."/>
            <person name="Solano J."/>
            <person name="Bargiela R."/>
            <person name="Golyshina O.V."/>
            <person name="Manteca A."/>
            <person name="Ramos J.L."/>
            <person name="Gallego J.R."/>
            <person name="Llorente I."/>
            <person name="Martins Dos Santos V.A."/>
            <person name="Jensen O.N."/>
            <person name="Pelaez A.I."/>
            <person name="Sanchez J."/>
            <person name="Ferrer M."/>
        </authorList>
    </citation>
    <scope>NUCLEOTIDE SEQUENCE</scope>
</reference>
<dbReference type="InterPro" id="IPR036641">
    <property type="entry name" value="HPT_dom_sf"/>
</dbReference>
<feature type="non-terminal residue" evidence="1">
    <location>
        <position position="235"/>
    </location>
</feature>
<protein>
    <submittedName>
        <fullName evidence="1">Pilin biosynthetic protein</fullName>
    </submittedName>
</protein>
<sequence length="235" mass="25067">AAAQIGDTLGVLGLGAQRAAVQAQTDRLERILAGTEPADEAALVEIAAALIAVEDRLDDSLVGMIRPAAGGEANQQGEDREFQQVQAAVLRECIQNLAWIKEAVTQSLGGKPDAAALDSWQGLVTGLKAALLMLGKTRAVEVVEGIATQLRRIMRPDAQPSPPGWLDRLADAIVSLEYYMETLQAGRSDPWYMLDNAHSCLQVLERAPPELPLAPIEPSAFAKTVLMTPAGEWAP</sequence>
<dbReference type="SUPFAM" id="SSF47226">
    <property type="entry name" value="Histidine-containing phosphotransfer domain, HPT domain"/>
    <property type="match status" value="1"/>
</dbReference>
<dbReference type="EMBL" id="AUZX01015352">
    <property type="protein sequence ID" value="EQD29288.1"/>
    <property type="molecule type" value="Genomic_DNA"/>
</dbReference>
<evidence type="ECO:0000313" key="1">
    <source>
        <dbReference type="EMBL" id="EQD29288.1"/>
    </source>
</evidence>
<name>T0Y816_9ZZZZ</name>
<gene>
    <name evidence="1" type="ORF">B1A_20787</name>
</gene>
<comment type="caution">
    <text evidence="1">The sequence shown here is derived from an EMBL/GenBank/DDBJ whole genome shotgun (WGS) entry which is preliminary data.</text>
</comment>
<accession>T0Y816</accession>
<reference evidence="1" key="1">
    <citation type="submission" date="2013-08" db="EMBL/GenBank/DDBJ databases">
        <authorList>
            <person name="Mendez C."/>
            <person name="Richter M."/>
            <person name="Ferrer M."/>
            <person name="Sanchez J."/>
        </authorList>
    </citation>
    <scope>NUCLEOTIDE SEQUENCE</scope>
</reference>
<dbReference type="AlphaFoldDB" id="T0Y816"/>
<dbReference type="GO" id="GO:0000160">
    <property type="term" value="P:phosphorelay signal transduction system"/>
    <property type="evidence" value="ECO:0007669"/>
    <property type="project" value="InterPro"/>
</dbReference>
<organism evidence="1">
    <name type="scientific">mine drainage metagenome</name>
    <dbReference type="NCBI Taxonomy" id="410659"/>
    <lineage>
        <taxon>unclassified sequences</taxon>
        <taxon>metagenomes</taxon>
        <taxon>ecological metagenomes</taxon>
    </lineage>
</organism>
<proteinExistence type="predicted"/>